<evidence type="ECO:0000313" key="2">
    <source>
        <dbReference type="WBParaSite" id="MBELARI_LOCUS2975"/>
    </source>
</evidence>
<dbReference type="PANTHER" id="PTHR32046:SF11">
    <property type="entry name" value="IMMUNE-ASSOCIATED NUCLEOTIDE-BINDING PROTEIN 10-LIKE"/>
    <property type="match status" value="1"/>
</dbReference>
<accession>A0AAF3F8M9</accession>
<proteinExistence type="predicted"/>
<name>A0AAF3F8M9_9BILA</name>
<sequence>MQKCFFEGTNSNIARLLKIDRDQQLSLQSEICPTTNVSRLLFEPRSSAFLIYKVSRKIEKLDVRSESLRKGRLTPANRHATHLVKEIEYGALAVLQLCFTDGPNDSDELQKKLKSIREHCESNSELPEIPANMQLNFHCGTNVSAAKNIVFCFTNTRQTFYEPGESLTTLREFLSDLEKKGLAIDTTTKSLYCFESDAFRCMAARQSGFTLSESIIEYCHDIYVISTERSNGYDE</sequence>
<protein>
    <submittedName>
        <fullName evidence="2">Uncharacterized protein</fullName>
    </submittedName>
</protein>
<organism evidence="1 2">
    <name type="scientific">Mesorhabditis belari</name>
    <dbReference type="NCBI Taxonomy" id="2138241"/>
    <lineage>
        <taxon>Eukaryota</taxon>
        <taxon>Metazoa</taxon>
        <taxon>Ecdysozoa</taxon>
        <taxon>Nematoda</taxon>
        <taxon>Chromadorea</taxon>
        <taxon>Rhabditida</taxon>
        <taxon>Rhabditina</taxon>
        <taxon>Rhabditomorpha</taxon>
        <taxon>Rhabditoidea</taxon>
        <taxon>Rhabditidae</taxon>
        <taxon>Mesorhabditinae</taxon>
        <taxon>Mesorhabditis</taxon>
    </lineage>
</organism>
<dbReference type="PANTHER" id="PTHR32046">
    <property type="entry name" value="G DOMAIN-CONTAINING PROTEIN"/>
    <property type="match status" value="1"/>
</dbReference>
<dbReference type="WBParaSite" id="MBELARI_LOCUS2975">
    <property type="protein sequence ID" value="MBELARI_LOCUS2975"/>
    <property type="gene ID" value="MBELARI_LOCUS2975"/>
</dbReference>
<evidence type="ECO:0000313" key="1">
    <source>
        <dbReference type="Proteomes" id="UP000887575"/>
    </source>
</evidence>
<reference evidence="2" key="1">
    <citation type="submission" date="2024-02" db="UniProtKB">
        <authorList>
            <consortium name="WormBaseParasite"/>
        </authorList>
    </citation>
    <scope>IDENTIFICATION</scope>
</reference>
<dbReference type="Proteomes" id="UP000887575">
    <property type="component" value="Unassembled WGS sequence"/>
</dbReference>
<dbReference type="AlphaFoldDB" id="A0AAF3F8M9"/>
<keyword evidence="1" id="KW-1185">Reference proteome</keyword>